<reference evidence="2" key="1">
    <citation type="submission" date="2023-07" db="EMBL/GenBank/DDBJ databases">
        <title>draft genome sequence of fig (Ficus carica).</title>
        <authorList>
            <person name="Takahashi T."/>
            <person name="Nishimura K."/>
        </authorList>
    </citation>
    <scope>NUCLEOTIDE SEQUENCE</scope>
</reference>
<accession>A0AA88DC70</accession>
<name>A0AA88DC70_FICCA</name>
<gene>
    <name evidence="2" type="ORF">TIFTF001_021728</name>
</gene>
<sequence>MLDGMGAQPTDPLTPAHGRRSGGVRFGHRNQARTRQKGREEHR</sequence>
<evidence type="ECO:0000256" key="1">
    <source>
        <dbReference type="SAM" id="MobiDB-lite"/>
    </source>
</evidence>
<dbReference type="AlphaFoldDB" id="A0AA88DC70"/>
<dbReference type="Proteomes" id="UP001187192">
    <property type="component" value="Unassembled WGS sequence"/>
</dbReference>
<feature type="compositionally biased region" description="Basic residues" evidence="1">
    <location>
        <begin position="17"/>
        <end position="36"/>
    </location>
</feature>
<organism evidence="2 3">
    <name type="scientific">Ficus carica</name>
    <name type="common">Common fig</name>
    <dbReference type="NCBI Taxonomy" id="3494"/>
    <lineage>
        <taxon>Eukaryota</taxon>
        <taxon>Viridiplantae</taxon>
        <taxon>Streptophyta</taxon>
        <taxon>Embryophyta</taxon>
        <taxon>Tracheophyta</taxon>
        <taxon>Spermatophyta</taxon>
        <taxon>Magnoliopsida</taxon>
        <taxon>eudicotyledons</taxon>
        <taxon>Gunneridae</taxon>
        <taxon>Pentapetalae</taxon>
        <taxon>rosids</taxon>
        <taxon>fabids</taxon>
        <taxon>Rosales</taxon>
        <taxon>Moraceae</taxon>
        <taxon>Ficeae</taxon>
        <taxon>Ficus</taxon>
    </lineage>
</organism>
<evidence type="ECO:0000313" key="3">
    <source>
        <dbReference type="Proteomes" id="UP001187192"/>
    </source>
</evidence>
<protein>
    <submittedName>
        <fullName evidence="2">Uncharacterized protein</fullName>
    </submittedName>
</protein>
<dbReference type="EMBL" id="BTGU01000042">
    <property type="protein sequence ID" value="GMN52585.1"/>
    <property type="molecule type" value="Genomic_DNA"/>
</dbReference>
<comment type="caution">
    <text evidence="2">The sequence shown here is derived from an EMBL/GenBank/DDBJ whole genome shotgun (WGS) entry which is preliminary data.</text>
</comment>
<proteinExistence type="predicted"/>
<feature type="region of interest" description="Disordered" evidence="1">
    <location>
        <begin position="1"/>
        <end position="43"/>
    </location>
</feature>
<keyword evidence="3" id="KW-1185">Reference proteome</keyword>
<evidence type="ECO:0000313" key="2">
    <source>
        <dbReference type="EMBL" id="GMN52585.1"/>
    </source>
</evidence>